<protein>
    <submittedName>
        <fullName evidence="1">TniB family NTP-binding protein</fullName>
    </submittedName>
</protein>
<sequence length="297" mass="33737">MEHLTYLTAKWLEKPDADRIRAILLDKWVPYTQAHHVLQFLAFLQAHPGIGRMPNLLLVGTTGNGKTRLLQYYRQTRQPSITQAGQKTKGVETWPVLYVQAPAVPDEQRFYESILDELQVPITLGTRTRVRPQMICSLLQDLGVRLLIVDEIQHVLAGTYTKQREVLNVLKLLANTLCLPLVFAGIQSAHNVILQDEQLNSRFERIELPRWTMNEEYLRLLDSLETLLPLQFPSHLSELPIASKLLALSEGTIGSLVALLKRLAVHAIVHHQERITLQQITHLEPSPTAGWLSADVR</sequence>
<reference evidence="1 2" key="1">
    <citation type="submission" date="2021-03" db="EMBL/GenBank/DDBJ databases">
        <authorList>
            <person name="Kim M.K."/>
        </authorList>
    </citation>
    <scope>NUCLEOTIDE SEQUENCE [LARGE SCALE GENOMIC DNA]</scope>
    <source>
        <strain evidence="1 2">BT507</strain>
    </source>
</reference>
<accession>A0ABS3TFD6</accession>
<dbReference type="RefSeq" id="WP_208308620.1">
    <property type="nucleotide sequence ID" value="NZ_JAGETX010000011.1"/>
</dbReference>
<dbReference type="EMBL" id="JAGETX010000011">
    <property type="protein sequence ID" value="MBO3272356.1"/>
    <property type="molecule type" value="Genomic_DNA"/>
</dbReference>
<dbReference type="Gene3D" id="3.40.50.300">
    <property type="entry name" value="P-loop containing nucleotide triphosphate hydrolases"/>
    <property type="match status" value="1"/>
</dbReference>
<evidence type="ECO:0000313" key="1">
    <source>
        <dbReference type="EMBL" id="MBO3272356.1"/>
    </source>
</evidence>
<gene>
    <name evidence="1" type="ORF">J4D97_17010</name>
</gene>
<dbReference type="Pfam" id="PF05621">
    <property type="entry name" value="TniB"/>
    <property type="match status" value="1"/>
</dbReference>
<dbReference type="PANTHER" id="PTHR35894:SF1">
    <property type="entry name" value="PHOSPHORIBULOKINASE _ URIDINE KINASE FAMILY"/>
    <property type="match status" value="1"/>
</dbReference>
<proteinExistence type="predicted"/>
<evidence type="ECO:0000313" key="2">
    <source>
        <dbReference type="Proteomes" id="UP000670527"/>
    </source>
</evidence>
<dbReference type="SUPFAM" id="SSF52540">
    <property type="entry name" value="P-loop containing nucleoside triphosphate hydrolases"/>
    <property type="match status" value="1"/>
</dbReference>
<keyword evidence="2" id="KW-1185">Reference proteome</keyword>
<dbReference type="InterPro" id="IPR008868">
    <property type="entry name" value="TniB"/>
</dbReference>
<comment type="caution">
    <text evidence="1">The sequence shown here is derived from an EMBL/GenBank/DDBJ whole genome shotgun (WGS) entry which is preliminary data.</text>
</comment>
<organism evidence="1 2">
    <name type="scientific">Hymenobacter defluvii</name>
    <dbReference type="NCBI Taxonomy" id="2054411"/>
    <lineage>
        <taxon>Bacteria</taxon>
        <taxon>Pseudomonadati</taxon>
        <taxon>Bacteroidota</taxon>
        <taxon>Cytophagia</taxon>
        <taxon>Cytophagales</taxon>
        <taxon>Hymenobacteraceae</taxon>
        <taxon>Hymenobacter</taxon>
    </lineage>
</organism>
<dbReference type="InterPro" id="IPR027417">
    <property type="entry name" value="P-loop_NTPase"/>
</dbReference>
<dbReference type="PANTHER" id="PTHR35894">
    <property type="entry name" value="GENERAL SECRETION PATHWAY PROTEIN A-RELATED"/>
    <property type="match status" value="1"/>
</dbReference>
<name>A0ABS3TFD6_9BACT</name>
<dbReference type="InterPro" id="IPR052026">
    <property type="entry name" value="ExeA_AAA_ATPase_DNA-bind"/>
</dbReference>
<dbReference type="Proteomes" id="UP000670527">
    <property type="component" value="Unassembled WGS sequence"/>
</dbReference>